<keyword evidence="1" id="KW-1277">Toxin-antitoxin system</keyword>
<evidence type="ECO:0000313" key="2">
    <source>
        <dbReference type="EMBL" id="GEM49845.1"/>
    </source>
</evidence>
<dbReference type="SUPFAM" id="SSF143011">
    <property type="entry name" value="RelE-like"/>
    <property type="match status" value="1"/>
</dbReference>
<dbReference type="InterPro" id="IPR007712">
    <property type="entry name" value="RelE/ParE_toxin"/>
</dbReference>
<dbReference type="RefSeq" id="WP_146891204.1">
    <property type="nucleotide sequence ID" value="NZ_BJXB01000045.1"/>
</dbReference>
<dbReference type="EMBL" id="BJXB01000045">
    <property type="protein sequence ID" value="GEM49845.1"/>
    <property type="molecule type" value="Genomic_DNA"/>
</dbReference>
<gene>
    <name evidence="2" type="ORF">DC3_54800</name>
</gene>
<accession>A0A511NAJ1</accession>
<protein>
    <recommendedName>
        <fullName evidence="4">Cytotoxic translational repressor of toxin-antitoxin stability system</fullName>
    </recommendedName>
</protein>
<reference evidence="2 3" key="1">
    <citation type="submission" date="2019-07" db="EMBL/GenBank/DDBJ databases">
        <title>Whole genome shotgun sequence of Deinococcus cellulosilyticus NBRC 106333.</title>
        <authorList>
            <person name="Hosoyama A."/>
            <person name="Uohara A."/>
            <person name="Ohji S."/>
            <person name="Ichikawa N."/>
        </authorList>
    </citation>
    <scope>NUCLEOTIDE SEQUENCE [LARGE SCALE GENOMIC DNA]</scope>
    <source>
        <strain evidence="2 3">NBRC 106333</strain>
    </source>
</reference>
<dbReference type="Proteomes" id="UP000321306">
    <property type="component" value="Unassembled WGS sequence"/>
</dbReference>
<proteinExistence type="predicted"/>
<dbReference type="AlphaFoldDB" id="A0A511NAJ1"/>
<dbReference type="Gene3D" id="3.30.2310.20">
    <property type="entry name" value="RelE-like"/>
    <property type="match status" value="1"/>
</dbReference>
<organism evidence="2 3">
    <name type="scientific">Deinococcus cellulosilyticus (strain DSM 18568 / NBRC 106333 / KACC 11606 / 5516J-15)</name>
    <dbReference type="NCBI Taxonomy" id="1223518"/>
    <lineage>
        <taxon>Bacteria</taxon>
        <taxon>Thermotogati</taxon>
        <taxon>Deinococcota</taxon>
        <taxon>Deinococci</taxon>
        <taxon>Deinococcales</taxon>
        <taxon>Deinococcaceae</taxon>
        <taxon>Deinococcus</taxon>
    </lineage>
</organism>
<evidence type="ECO:0000313" key="3">
    <source>
        <dbReference type="Proteomes" id="UP000321306"/>
    </source>
</evidence>
<keyword evidence="3" id="KW-1185">Reference proteome</keyword>
<comment type="caution">
    <text evidence="2">The sequence shown here is derived from an EMBL/GenBank/DDBJ whole genome shotgun (WGS) entry which is preliminary data.</text>
</comment>
<evidence type="ECO:0000256" key="1">
    <source>
        <dbReference type="ARBA" id="ARBA00022649"/>
    </source>
</evidence>
<sequence>MEAQPYTLQYLPEVKKDLKNLKDVTTYKLVGQALAGLVTNPTGKPLSHHPGYFSIRCGKSRYRAIFRVDHGKRTVTVALVGKRQSGHHSDVYEQAKVRL</sequence>
<evidence type="ECO:0008006" key="4">
    <source>
        <dbReference type="Google" id="ProtNLM"/>
    </source>
</evidence>
<name>A0A511NAJ1_DEIC1</name>
<dbReference type="InterPro" id="IPR035093">
    <property type="entry name" value="RelE/ParE_toxin_dom_sf"/>
</dbReference>
<dbReference type="Pfam" id="PF05016">
    <property type="entry name" value="ParE_toxin"/>
    <property type="match status" value="1"/>
</dbReference>